<proteinExistence type="predicted"/>
<evidence type="ECO:0008006" key="3">
    <source>
        <dbReference type="Google" id="ProtNLM"/>
    </source>
</evidence>
<gene>
    <name evidence="1" type="ORF">D3H65_24540</name>
</gene>
<dbReference type="AlphaFoldDB" id="A0A3B7MV65"/>
<evidence type="ECO:0000313" key="2">
    <source>
        <dbReference type="Proteomes" id="UP000263900"/>
    </source>
</evidence>
<reference evidence="1 2" key="1">
    <citation type="submission" date="2018-09" db="EMBL/GenBank/DDBJ databases">
        <title>Genome sequencing of strain 6GH32-13.</title>
        <authorList>
            <person name="Weon H.-Y."/>
            <person name="Heo J."/>
            <person name="Kwon S.-W."/>
        </authorList>
    </citation>
    <scope>NUCLEOTIDE SEQUENCE [LARGE SCALE GENOMIC DNA]</scope>
    <source>
        <strain evidence="1 2">5GH32-13</strain>
    </source>
</reference>
<accession>A0A3B7MV65</accession>
<sequence length="159" mass="16964">MGLTAGAQNKSNYSYRFGAQVAFGLSKITNNTVGIGGLAGAESRFSKTFAAEAEASYIYFTGDKVNYEAARNKAFALPLLIGIKAYLSSQAYVSMRGGLTWFSMNDMSSSAFRPGYGIAAGINLPKSFNRVNVQAGWTGFGYNKTQRGYASLAASIIIN</sequence>
<dbReference type="Proteomes" id="UP000263900">
    <property type="component" value="Chromosome"/>
</dbReference>
<dbReference type="KEGG" id="pseg:D3H65_24540"/>
<dbReference type="OrthoDB" id="657299at2"/>
<organism evidence="1 2">
    <name type="scientific">Paraflavitalea soli</name>
    <dbReference type="NCBI Taxonomy" id="2315862"/>
    <lineage>
        <taxon>Bacteria</taxon>
        <taxon>Pseudomonadati</taxon>
        <taxon>Bacteroidota</taxon>
        <taxon>Chitinophagia</taxon>
        <taxon>Chitinophagales</taxon>
        <taxon>Chitinophagaceae</taxon>
        <taxon>Paraflavitalea</taxon>
    </lineage>
</organism>
<dbReference type="EMBL" id="CP032157">
    <property type="protein sequence ID" value="AXY76960.1"/>
    <property type="molecule type" value="Genomic_DNA"/>
</dbReference>
<name>A0A3B7MV65_9BACT</name>
<protein>
    <recommendedName>
        <fullName evidence="3">Outer membrane protein beta-barrel domain-containing protein</fullName>
    </recommendedName>
</protein>
<evidence type="ECO:0000313" key="1">
    <source>
        <dbReference type="EMBL" id="AXY76960.1"/>
    </source>
</evidence>
<keyword evidence="2" id="KW-1185">Reference proteome</keyword>